<proteinExistence type="predicted"/>
<reference evidence="1" key="1">
    <citation type="submission" date="2020-02" db="EMBL/GenBank/DDBJ databases">
        <authorList>
            <person name="Meier V. D."/>
        </authorList>
    </citation>
    <scope>NUCLEOTIDE SEQUENCE</scope>
    <source>
        <strain evidence="1">AVDCRST_MAG63</strain>
    </source>
</reference>
<sequence length="41" mass="4130">MLNPFGRQAGKTCVGLGIPGVGGTRGGPGDFICRGLPCVNR</sequence>
<organism evidence="1">
    <name type="scientific">uncultured Armatimonadetes bacterium</name>
    <dbReference type="NCBI Taxonomy" id="157466"/>
    <lineage>
        <taxon>Bacteria</taxon>
        <taxon>Bacillati</taxon>
        <taxon>Armatimonadota</taxon>
        <taxon>environmental samples</taxon>
    </lineage>
</organism>
<evidence type="ECO:0000313" key="1">
    <source>
        <dbReference type="EMBL" id="CAA9278386.1"/>
    </source>
</evidence>
<gene>
    <name evidence="1" type="ORF">AVDCRST_MAG63-3423</name>
</gene>
<accession>A0A6J4JJF5</accession>
<name>A0A6J4JJF5_9BACT</name>
<protein>
    <submittedName>
        <fullName evidence="1">Uncharacterized protein</fullName>
    </submittedName>
</protein>
<dbReference type="AlphaFoldDB" id="A0A6J4JJF5"/>
<dbReference type="EMBL" id="CADCTO010000445">
    <property type="protein sequence ID" value="CAA9278386.1"/>
    <property type="molecule type" value="Genomic_DNA"/>
</dbReference>